<dbReference type="AlphaFoldDB" id="A0A099D2N5"/>
<evidence type="ECO:0000313" key="2">
    <source>
        <dbReference type="EMBL" id="KGI80221.1"/>
    </source>
</evidence>
<reference evidence="1 4" key="2">
    <citation type="submission" date="2017-08" db="EMBL/GenBank/DDBJ databases">
        <title>The complete genome sequence of moderately halophilic actinomycete Actinopolyspora erythraea YIM 90600, the producer of novel erythromycin, novel actinopolysporins A-C and tubercidin.</title>
        <authorList>
            <person name="Yin M."/>
            <person name="Tang S."/>
        </authorList>
    </citation>
    <scope>NUCLEOTIDE SEQUENCE [LARGE SCALE GENOMIC DNA]</scope>
    <source>
        <strain evidence="1 4">YIM 90600</strain>
    </source>
</reference>
<proteinExistence type="predicted"/>
<accession>A0A099D2N5</accession>
<dbReference type="HOGENOM" id="CLU_2802678_0_0_11"/>
<dbReference type="EMBL" id="JPMV01000035">
    <property type="protein sequence ID" value="KGI80221.1"/>
    <property type="molecule type" value="Genomic_DNA"/>
</dbReference>
<dbReference type="Proteomes" id="UP000215043">
    <property type="component" value="Chromosome"/>
</dbReference>
<evidence type="ECO:0000313" key="4">
    <source>
        <dbReference type="Proteomes" id="UP000215043"/>
    </source>
</evidence>
<sequence>MIKLSVRIPLRFFTILVRRLGRIDGFAANAAFMPGPLVVVKERRSALQRRELDHVGRNHAGHHGSRW</sequence>
<evidence type="ECO:0000313" key="1">
    <source>
        <dbReference type="EMBL" id="ASU77293.1"/>
    </source>
</evidence>
<gene>
    <name evidence="1" type="ORF">CDG81_02045</name>
    <name evidence="2" type="ORF">IL38_18940</name>
</gene>
<dbReference type="EMBL" id="CP022752">
    <property type="protein sequence ID" value="ASU77293.1"/>
    <property type="molecule type" value="Genomic_DNA"/>
</dbReference>
<keyword evidence="3" id="KW-1185">Reference proteome</keyword>
<protein>
    <submittedName>
        <fullName evidence="1">Uncharacterized protein</fullName>
    </submittedName>
</protein>
<name>A0A099D2N5_9ACTN</name>
<dbReference type="Proteomes" id="UP000029737">
    <property type="component" value="Unassembled WGS sequence"/>
</dbReference>
<reference evidence="2 3" key="1">
    <citation type="journal article" date="2014" name="PLoS ONE">
        <title>Identification and Characterization of a New Erythromycin Biosynthetic Gene Cluster in Actinopolyspora erythraea YIM90600, a Novel Erythronolide-Producing Halophilic Actinomycete Isolated from Salt Field.</title>
        <authorList>
            <person name="Chen D."/>
            <person name="Feng J."/>
            <person name="Huang L."/>
            <person name="Zhang Q."/>
            <person name="Wu J."/>
            <person name="Zhu X."/>
            <person name="Duan Y."/>
            <person name="Xu Z."/>
        </authorList>
    </citation>
    <scope>NUCLEOTIDE SEQUENCE [LARGE SCALE GENOMIC DNA]</scope>
    <source>
        <strain evidence="2 3">YIM90600</strain>
    </source>
</reference>
<organism evidence="1 4">
    <name type="scientific">Actinopolyspora erythraea</name>
    <dbReference type="NCBI Taxonomy" id="414996"/>
    <lineage>
        <taxon>Bacteria</taxon>
        <taxon>Bacillati</taxon>
        <taxon>Actinomycetota</taxon>
        <taxon>Actinomycetes</taxon>
        <taxon>Actinopolysporales</taxon>
        <taxon>Actinopolysporaceae</taxon>
        <taxon>Actinopolyspora</taxon>
    </lineage>
</organism>
<dbReference type="KEGG" id="aey:CDG81_02045"/>
<evidence type="ECO:0000313" key="3">
    <source>
        <dbReference type="Proteomes" id="UP000029737"/>
    </source>
</evidence>